<gene>
    <name evidence="3" type="ORF">OG398_19625</name>
</gene>
<feature type="domain" description="Phytase-like" evidence="2">
    <location>
        <begin position="64"/>
        <end position="378"/>
    </location>
</feature>
<dbReference type="EMBL" id="CP108313">
    <property type="protein sequence ID" value="WTW70314.1"/>
    <property type="molecule type" value="Genomic_DNA"/>
</dbReference>
<feature type="signal peptide" evidence="1">
    <location>
        <begin position="1"/>
        <end position="25"/>
    </location>
</feature>
<evidence type="ECO:0000259" key="2">
    <source>
        <dbReference type="Pfam" id="PF13449"/>
    </source>
</evidence>
<reference evidence="3" key="1">
    <citation type="submission" date="2022-10" db="EMBL/GenBank/DDBJ databases">
        <title>The complete genomes of actinobacterial strains from the NBC collection.</title>
        <authorList>
            <person name="Joergensen T.S."/>
            <person name="Alvarez Arevalo M."/>
            <person name="Sterndorff E.B."/>
            <person name="Faurdal D."/>
            <person name="Vuksanovic O."/>
            <person name="Mourched A.-S."/>
            <person name="Charusanti P."/>
            <person name="Shaw S."/>
            <person name="Blin K."/>
            <person name="Weber T."/>
        </authorList>
    </citation>
    <scope>NUCLEOTIDE SEQUENCE</scope>
    <source>
        <strain evidence="3">NBC_00008</strain>
    </source>
</reference>
<proteinExistence type="predicted"/>
<dbReference type="InterPro" id="IPR027372">
    <property type="entry name" value="Phytase-like_dom"/>
</dbReference>
<keyword evidence="1" id="KW-0732">Signal</keyword>
<name>A0AAU2VTB1_9ACTN</name>
<sequence>MKSSLFRRASLAALVLVTTVAPAVAAQSDGAAARTESVVKSRIGAQARLLGEKIVPHKLAFQGTTVGGLSGLDRNPCTGEYVAISDDRSVLQPARFYTAKIAVDGSGVHSVDFTGTHPFLQPDGSVYPPASAGDGKAVDPEEVRVDPRSCRYWWAQEGDRPYAAGDPLIQPSIQFAGRHGAYRGQLPLPANYENTRGDRGLRRNKAVEAITFGDRDRVLTSAVEGPLLQDGPEPTLEHGALVRVTQQSRRGDVLGQFAYPLEKIFAASDPTSPWGPDTGVSSILAFPDDPSRYLVLERSWVAGSGYKIRLYDATTRGATDVRNVDSLAGERVQPMRKKLVADFDDLGLSTVDNTEGMTWGPALRGGERSLVLVSDDNFADDAVTQFVALGIRSR</sequence>
<accession>A0AAU2VTB1</accession>
<evidence type="ECO:0000256" key="1">
    <source>
        <dbReference type="SAM" id="SignalP"/>
    </source>
</evidence>
<dbReference type="Pfam" id="PF13449">
    <property type="entry name" value="Phytase-like"/>
    <property type="match status" value="1"/>
</dbReference>
<evidence type="ECO:0000313" key="3">
    <source>
        <dbReference type="EMBL" id="WTW70314.1"/>
    </source>
</evidence>
<feature type="chain" id="PRO_5043670657" evidence="1">
    <location>
        <begin position="26"/>
        <end position="394"/>
    </location>
</feature>
<protein>
    <submittedName>
        <fullName evidence="3">Esterase-like activity of phytase family protein</fullName>
    </submittedName>
</protein>
<organism evidence="3">
    <name type="scientific">Streptomyces sp. NBC_00008</name>
    <dbReference type="NCBI Taxonomy" id="2903610"/>
    <lineage>
        <taxon>Bacteria</taxon>
        <taxon>Bacillati</taxon>
        <taxon>Actinomycetota</taxon>
        <taxon>Actinomycetes</taxon>
        <taxon>Kitasatosporales</taxon>
        <taxon>Streptomycetaceae</taxon>
        <taxon>Streptomyces</taxon>
    </lineage>
</organism>
<dbReference type="AlphaFoldDB" id="A0AAU2VTB1"/>